<dbReference type="AlphaFoldDB" id="A0A5B7DY75"/>
<dbReference type="EMBL" id="VSRR010001541">
    <property type="protein sequence ID" value="MPC26007.1"/>
    <property type="molecule type" value="Genomic_DNA"/>
</dbReference>
<evidence type="ECO:0000313" key="2">
    <source>
        <dbReference type="EMBL" id="MPC26007.1"/>
    </source>
</evidence>
<sequence>MHLCVYCLFMRESRLDVVLLPARYAKGHPRRLTPCGGGRVRCGRGVVGAGEEGEQRRVGRQSHAAATCESGRHAERPTDPSPRQPGTEVQRPPSTQGVGSKGELRLGSRPPLRSSGPQREEPTRVTRLDGRHLTVCRQRRQTRHLPAASSPSALFGPCRHLLGSQGGSWAEGAQPRPGLKPSPARYLPA</sequence>
<organism evidence="2 3">
    <name type="scientific">Portunus trituberculatus</name>
    <name type="common">Swimming crab</name>
    <name type="synonym">Neptunus trituberculatus</name>
    <dbReference type="NCBI Taxonomy" id="210409"/>
    <lineage>
        <taxon>Eukaryota</taxon>
        <taxon>Metazoa</taxon>
        <taxon>Ecdysozoa</taxon>
        <taxon>Arthropoda</taxon>
        <taxon>Crustacea</taxon>
        <taxon>Multicrustacea</taxon>
        <taxon>Malacostraca</taxon>
        <taxon>Eumalacostraca</taxon>
        <taxon>Eucarida</taxon>
        <taxon>Decapoda</taxon>
        <taxon>Pleocyemata</taxon>
        <taxon>Brachyura</taxon>
        <taxon>Eubrachyura</taxon>
        <taxon>Portunoidea</taxon>
        <taxon>Portunidae</taxon>
        <taxon>Portuninae</taxon>
        <taxon>Portunus</taxon>
    </lineage>
</organism>
<comment type="caution">
    <text evidence="2">The sequence shown here is derived from an EMBL/GenBank/DDBJ whole genome shotgun (WGS) entry which is preliminary data.</text>
</comment>
<evidence type="ECO:0000313" key="3">
    <source>
        <dbReference type="Proteomes" id="UP000324222"/>
    </source>
</evidence>
<feature type="compositionally biased region" description="Basic and acidic residues" evidence="1">
    <location>
        <begin position="118"/>
        <end position="132"/>
    </location>
</feature>
<name>A0A5B7DY75_PORTR</name>
<reference evidence="2 3" key="1">
    <citation type="submission" date="2019-05" db="EMBL/GenBank/DDBJ databases">
        <title>Another draft genome of Portunus trituberculatus and its Hox gene families provides insights of decapod evolution.</title>
        <authorList>
            <person name="Jeong J.-H."/>
            <person name="Song I."/>
            <person name="Kim S."/>
            <person name="Choi T."/>
            <person name="Kim D."/>
            <person name="Ryu S."/>
            <person name="Kim W."/>
        </authorList>
    </citation>
    <scope>NUCLEOTIDE SEQUENCE [LARGE SCALE GENOMIC DNA]</scope>
    <source>
        <tissue evidence="2">Muscle</tissue>
    </source>
</reference>
<proteinExistence type="predicted"/>
<protein>
    <submittedName>
        <fullName evidence="2">Uncharacterized protein</fullName>
    </submittedName>
</protein>
<keyword evidence="3" id="KW-1185">Reference proteome</keyword>
<evidence type="ECO:0000256" key="1">
    <source>
        <dbReference type="SAM" id="MobiDB-lite"/>
    </source>
</evidence>
<dbReference type="Proteomes" id="UP000324222">
    <property type="component" value="Unassembled WGS sequence"/>
</dbReference>
<gene>
    <name evidence="2" type="ORF">E2C01_019135</name>
</gene>
<accession>A0A5B7DY75</accession>
<feature type="region of interest" description="Disordered" evidence="1">
    <location>
        <begin position="50"/>
        <end position="189"/>
    </location>
</feature>